<dbReference type="PIRSF" id="PIRSF015582">
    <property type="entry name" value="Cit_lyase_B"/>
    <property type="match status" value="1"/>
</dbReference>
<comment type="caution">
    <text evidence="7">The sequence shown here is derived from an EMBL/GenBank/DDBJ whole genome shotgun (WGS) entry which is preliminary data.</text>
</comment>
<comment type="cofactor">
    <cofactor evidence="1">
        <name>Mg(2+)</name>
        <dbReference type="ChEBI" id="CHEBI:18420"/>
    </cofactor>
</comment>
<dbReference type="OrthoDB" id="348111at2"/>
<dbReference type="InterPro" id="IPR040442">
    <property type="entry name" value="Pyrv_kinase-like_dom_sf"/>
</dbReference>
<evidence type="ECO:0000256" key="5">
    <source>
        <dbReference type="PIRSR" id="PIRSR015582-2"/>
    </source>
</evidence>
<evidence type="ECO:0000256" key="3">
    <source>
        <dbReference type="ARBA" id="ARBA00022842"/>
    </source>
</evidence>
<dbReference type="EMBL" id="JXNZ01000073">
    <property type="protein sequence ID" value="KIQ59472.1"/>
    <property type="molecule type" value="Genomic_DNA"/>
</dbReference>
<feature type="domain" description="HpcH/HpaI aldolase/citrate lyase" evidence="6">
    <location>
        <begin position="16"/>
        <end position="228"/>
    </location>
</feature>
<reference evidence="7 8" key="1">
    <citation type="submission" date="2015-01" db="EMBL/GenBank/DDBJ databases">
        <title>Draft Genome Sequence of the Biocontrol and Plant Growth-Promoting Rhizobacteria (PGPR) Pseudomonas fluorescens UM270.</title>
        <authorList>
            <person name="Hernandez-Salmeron J.E."/>
            <person name="Santoyo G."/>
            <person name="Moreno-Hagelsieb G."/>
            <person name="Hernandez-Leon R."/>
        </authorList>
    </citation>
    <scope>NUCLEOTIDE SEQUENCE [LARGE SCALE GENOMIC DNA]</scope>
    <source>
        <strain evidence="7 8">UM270</strain>
    </source>
</reference>
<keyword evidence="2 5" id="KW-0479">Metal-binding</keyword>
<dbReference type="GO" id="GO:0000287">
    <property type="term" value="F:magnesium ion binding"/>
    <property type="evidence" value="ECO:0007669"/>
    <property type="project" value="TreeGrafter"/>
</dbReference>
<feature type="binding site" evidence="4">
    <location>
        <position position="135"/>
    </location>
    <ligand>
        <name>substrate</name>
    </ligand>
</feature>
<dbReference type="InterPro" id="IPR005000">
    <property type="entry name" value="Aldolase/citrate-lyase_domain"/>
</dbReference>
<dbReference type="AlphaFoldDB" id="A0A0D0PFM6"/>
<evidence type="ECO:0000256" key="1">
    <source>
        <dbReference type="ARBA" id="ARBA00001946"/>
    </source>
</evidence>
<feature type="binding site" evidence="4">
    <location>
        <position position="75"/>
    </location>
    <ligand>
        <name>substrate</name>
    </ligand>
</feature>
<feature type="binding site" evidence="5">
    <location>
        <position position="135"/>
    </location>
    <ligand>
        <name>Mg(2+)</name>
        <dbReference type="ChEBI" id="CHEBI:18420"/>
    </ligand>
</feature>
<dbReference type="InterPro" id="IPR011206">
    <property type="entry name" value="Citrate_lyase_beta/mcl1/mcl2"/>
</dbReference>
<organism evidence="7 8">
    <name type="scientific">Pseudomonas fluorescens</name>
    <dbReference type="NCBI Taxonomy" id="294"/>
    <lineage>
        <taxon>Bacteria</taxon>
        <taxon>Pseudomonadati</taxon>
        <taxon>Pseudomonadota</taxon>
        <taxon>Gammaproteobacteria</taxon>
        <taxon>Pseudomonadales</taxon>
        <taxon>Pseudomonadaceae</taxon>
        <taxon>Pseudomonas</taxon>
    </lineage>
</organism>
<evidence type="ECO:0000313" key="8">
    <source>
        <dbReference type="Proteomes" id="UP000032101"/>
    </source>
</evidence>
<dbReference type="RefSeq" id="WP_042729718.1">
    <property type="nucleotide sequence ID" value="NZ_JXNZ01000073.1"/>
</dbReference>
<evidence type="ECO:0000256" key="2">
    <source>
        <dbReference type="ARBA" id="ARBA00022723"/>
    </source>
</evidence>
<dbReference type="GO" id="GO:0006107">
    <property type="term" value="P:oxaloacetate metabolic process"/>
    <property type="evidence" value="ECO:0007669"/>
    <property type="project" value="TreeGrafter"/>
</dbReference>
<dbReference type="PATRIC" id="fig|294.124.peg.2151"/>
<evidence type="ECO:0000259" key="6">
    <source>
        <dbReference type="Pfam" id="PF03328"/>
    </source>
</evidence>
<dbReference type="SUPFAM" id="SSF51621">
    <property type="entry name" value="Phosphoenolpyruvate/pyruvate domain"/>
    <property type="match status" value="1"/>
</dbReference>
<name>A0A0D0PFM6_PSEFL</name>
<dbReference type="InterPro" id="IPR015813">
    <property type="entry name" value="Pyrv/PenolPyrv_kinase-like_dom"/>
</dbReference>
<dbReference type="Proteomes" id="UP000032101">
    <property type="component" value="Unassembled WGS sequence"/>
</dbReference>
<evidence type="ECO:0000256" key="4">
    <source>
        <dbReference type="PIRSR" id="PIRSR015582-1"/>
    </source>
</evidence>
<sequence length="296" mass="32130">MTTERPGTTPTLPISYLFVPGNRPERFAKAVAAAPDAIILDLEDAVHPDSKAAARAAIWAWQESSPNVSCQRYIRLNSVGSEFFRQDLKWLEDMRYPQRCSGIFLPKAQYGEGLSEVVERLLAWRPGLKVVAIIETARGLHEVESIAGIAGLSRLAFGSLDFSLDINCSQVPEAFLFARNRIVLASRTAGLPAPVDGVTPAISDLAAVKHEAHYARSLGFGAKLCIHPGQLRTVQQAFLPDAHQLAWADRVMQAVASGSHAVQVDGEMVDLPLIEHAQRLLDVASLYGEPAKADAC</sequence>
<proteinExistence type="predicted"/>
<gene>
    <name evidence="7" type="ORF">RL74_10440</name>
</gene>
<dbReference type="PANTHER" id="PTHR32308">
    <property type="entry name" value="LYASE BETA SUBUNIT, PUTATIVE (AFU_ORTHOLOGUE AFUA_4G13030)-RELATED"/>
    <property type="match status" value="1"/>
</dbReference>
<dbReference type="GO" id="GO:0003824">
    <property type="term" value="F:catalytic activity"/>
    <property type="evidence" value="ECO:0007669"/>
    <property type="project" value="InterPro"/>
</dbReference>
<feature type="binding site" evidence="5">
    <location>
        <position position="161"/>
    </location>
    <ligand>
        <name>Mg(2+)</name>
        <dbReference type="ChEBI" id="CHEBI:18420"/>
    </ligand>
</feature>
<dbReference type="Gene3D" id="3.20.20.60">
    <property type="entry name" value="Phosphoenolpyruvate-binding domains"/>
    <property type="match status" value="1"/>
</dbReference>
<dbReference type="PANTHER" id="PTHR32308:SF10">
    <property type="entry name" value="CITRATE LYASE SUBUNIT BETA"/>
    <property type="match status" value="1"/>
</dbReference>
<keyword evidence="3 5" id="KW-0460">Magnesium</keyword>
<protein>
    <submittedName>
        <fullName evidence="7">Host specificity protein</fullName>
    </submittedName>
</protein>
<dbReference type="Pfam" id="PF03328">
    <property type="entry name" value="HpcH_HpaI"/>
    <property type="match status" value="1"/>
</dbReference>
<evidence type="ECO:0000313" key="7">
    <source>
        <dbReference type="EMBL" id="KIQ59472.1"/>
    </source>
</evidence>
<accession>A0A0D0PFM6</accession>